<dbReference type="KEGG" id="tun:J9260_06325"/>
<keyword evidence="2" id="KW-1185">Reference proteome</keyword>
<dbReference type="PANTHER" id="PTHR42708:SF1">
    <property type="entry name" value="GLIDING MOTILITY PROTEIN MGLA"/>
    <property type="match status" value="1"/>
</dbReference>
<organism evidence="1 2">
    <name type="scientific">Thiothrix unzii</name>
    <dbReference type="NCBI Taxonomy" id="111769"/>
    <lineage>
        <taxon>Bacteria</taxon>
        <taxon>Pseudomonadati</taxon>
        <taxon>Pseudomonadota</taxon>
        <taxon>Gammaproteobacteria</taxon>
        <taxon>Thiotrichales</taxon>
        <taxon>Thiotrichaceae</taxon>
        <taxon>Thiothrix</taxon>
    </lineage>
</organism>
<dbReference type="CDD" id="cd00882">
    <property type="entry name" value="Ras_like_GTPase"/>
    <property type="match status" value="1"/>
</dbReference>
<dbReference type="AlphaFoldDB" id="A0A975FB14"/>
<evidence type="ECO:0000313" key="1">
    <source>
        <dbReference type="EMBL" id="QTR54701.1"/>
    </source>
</evidence>
<dbReference type="RefSeq" id="WP_210220176.1">
    <property type="nucleotide sequence ID" value="NZ_CP072793.1"/>
</dbReference>
<proteinExistence type="predicted"/>
<dbReference type="InterPro" id="IPR027417">
    <property type="entry name" value="P-loop_NTPase"/>
</dbReference>
<dbReference type="EMBL" id="CP072793">
    <property type="protein sequence ID" value="QTR54701.1"/>
    <property type="molecule type" value="Genomic_DNA"/>
</dbReference>
<accession>A0A975FB14</accession>
<dbReference type="InterPro" id="IPR052705">
    <property type="entry name" value="Gliding_Motility_GTPase"/>
</dbReference>
<dbReference type="Proteomes" id="UP000672009">
    <property type="component" value="Chromosome"/>
</dbReference>
<dbReference type="Gene3D" id="3.40.50.300">
    <property type="entry name" value="P-loop containing nucleotide triphosphate hydrolases"/>
    <property type="match status" value="1"/>
</dbReference>
<protein>
    <submittedName>
        <fullName evidence="1">Uncharacterized protein</fullName>
    </submittedName>
</protein>
<dbReference type="PANTHER" id="PTHR42708">
    <property type="entry name" value="ATP/GTP-BINDING PROTEIN-RELATED"/>
    <property type="match status" value="1"/>
</dbReference>
<reference evidence="1" key="1">
    <citation type="submission" date="2021-04" db="EMBL/GenBank/DDBJ databases">
        <title>Genomics, taxonomy and metabolism of representatives of sulfur bacteria of the genus Thiothrix: Thiothrix fructosivorans QT, Thiothrix unzii A1T and three new species, Thiothrix subterranea sp. nov., Thiothrix litoralis sp. nov. and 'Candidatus Thiothrix anitrata' sp. nov.</title>
        <authorList>
            <person name="Ravin N.V."/>
            <person name="Smolyakov D."/>
            <person name="Rudenko T.S."/>
            <person name="Mardanov A.V."/>
            <person name="Beletsky A.V."/>
            <person name="Markov N.D."/>
            <person name="Fomenkov A.I."/>
            <person name="Roberts R.J."/>
            <person name="Karnachuk O.V."/>
            <person name="Novikov A."/>
            <person name="Grabovich M.Y."/>
        </authorList>
    </citation>
    <scope>NUCLEOTIDE SEQUENCE</scope>
    <source>
        <strain evidence="1">A1</strain>
    </source>
</reference>
<dbReference type="SUPFAM" id="SSF52540">
    <property type="entry name" value="P-loop containing nucleoside triphosphate hydrolases"/>
    <property type="match status" value="1"/>
</dbReference>
<sequence>MKRYNVIITGPDGAGKTTAVQSVSDDGKASSTMLGGMSVDYGVANLSPTEQAHLYGISGEGSFDPIGDILIQSANGLLVMLDNRRNNPFRDLKRHTAKFSHLLASQQVVVGITHCDHTRTEPLERYRQWAQENLPIRVELVPIDARNQADILDLLIQVLQSCRQPSPPQPVDLPAQPLVTETATQALITPAATQPDPSPPDKTWRKRLWNMVYLE</sequence>
<evidence type="ECO:0000313" key="2">
    <source>
        <dbReference type="Proteomes" id="UP000672009"/>
    </source>
</evidence>
<name>A0A975FB14_9GAMM</name>
<gene>
    <name evidence="1" type="ORF">J9260_06325</name>
</gene>